<gene>
    <name evidence="2" type="ORF">SAMN04487818_106439</name>
</gene>
<dbReference type="AlphaFoldDB" id="A0A1H9TRM1"/>
<accession>A0A1H9TRM1</accession>
<dbReference type="STRING" id="155974.SAMN04487818_106439"/>
<protein>
    <submittedName>
        <fullName evidence="2">Uncharacterized protein</fullName>
    </submittedName>
</protein>
<proteinExistence type="predicted"/>
<organism evidence="2 3">
    <name type="scientific">Actinokineospora terrae</name>
    <dbReference type="NCBI Taxonomy" id="155974"/>
    <lineage>
        <taxon>Bacteria</taxon>
        <taxon>Bacillati</taxon>
        <taxon>Actinomycetota</taxon>
        <taxon>Actinomycetes</taxon>
        <taxon>Pseudonocardiales</taxon>
        <taxon>Pseudonocardiaceae</taxon>
        <taxon>Actinokineospora</taxon>
    </lineage>
</organism>
<dbReference type="RefSeq" id="WP_177215600.1">
    <property type="nucleotide sequence ID" value="NZ_FOGI01000006.1"/>
</dbReference>
<feature type="region of interest" description="Disordered" evidence="1">
    <location>
        <begin position="27"/>
        <end position="52"/>
    </location>
</feature>
<dbReference type="Proteomes" id="UP000199051">
    <property type="component" value="Unassembled WGS sequence"/>
</dbReference>
<name>A0A1H9TRM1_9PSEU</name>
<keyword evidence="3" id="KW-1185">Reference proteome</keyword>
<reference evidence="3" key="1">
    <citation type="submission" date="2016-10" db="EMBL/GenBank/DDBJ databases">
        <authorList>
            <person name="Varghese N."/>
            <person name="Submissions S."/>
        </authorList>
    </citation>
    <scope>NUCLEOTIDE SEQUENCE [LARGE SCALE GENOMIC DNA]</scope>
    <source>
        <strain evidence="3">DSM 44260</strain>
    </source>
</reference>
<evidence type="ECO:0000313" key="3">
    <source>
        <dbReference type="Proteomes" id="UP000199051"/>
    </source>
</evidence>
<evidence type="ECO:0000256" key="1">
    <source>
        <dbReference type="SAM" id="MobiDB-lite"/>
    </source>
</evidence>
<sequence length="52" mass="5445">MSATAPLLVFDKISIDTCPRRAVGIRAENAGHPPTTDPPMTAQAAVGNEVQK</sequence>
<dbReference type="EMBL" id="FOGI01000006">
    <property type="protein sequence ID" value="SER99940.1"/>
    <property type="molecule type" value="Genomic_DNA"/>
</dbReference>
<evidence type="ECO:0000313" key="2">
    <source>
        <dbReference type="EMBL" id="SER99940.1"/>
    </source>
</evidence>